<evidence type="ECO:0000256" key="3">
    <source>
        <dbReference type="ARBA" id="ARBA00022679"/>
    </source>
</evidence>
<keyword evidence="7" id="KW-0067">ATP-binding</keyword>
<dbReference type="InterPro" id="IPR043519">
    <property type="entry name" value="NT_sf"/>
</dbReference>
<dbReference type="RefSeq" id="WP_107563474.1">
    <property type="nucleotide sequence ID" value="NZ_NVQC01000028.1"/>
</dbReference>
<keyword evidence="2" id="KW-1277">Toxin-antitoxin system</keyword>
<evidence type="ECO:0000256" key="4">
    <source>
        <dbReference type="ARBA" id="ARBA00022695"/>
    </source>
</evidence>
<evidence type="ECO:0000313" key="12">
    <source>
        <dbReference type="Proteomes" id="UP000241436"/>
    </source>
</evidence>
<feature type="domain" description="Polymerase nucleotidyl transferase" evidence="10">
    <location>
        <begin position="18"/>
        <end position="92"/>
    </location>
</feature>
<evidence type="ECO:0000256" key="9">
    <source>
        <dbReference type="ARBA" id="ARBA00038276"/>
    </source>
</evidence>
<sequence>MAPIDLMRQGTEIRRLAATHGVVRVRVFGSRARGEACAASDLDLLVDLAPDRDLLDLIAFKLDVEDLLGRRVDVLTEAALSPYLREGVLAEARPL</sequence>
<keyword evidence="8" id="KW-0460">Magnesium</keyword>
<dbReference type="PANTHER" id="PTHR33571:SF12">
    <property type="entry name" value="BSL3053 PROTEIN"/>
    <property type="match status" value="1"/>
</dbReference>
<reference evidence="12" key="2">
    <citation type="journal article" date="2018" name="Environ. Microbiol.">
        <title>Bloom of a denitrifying methanotroph, 'Candidatus Methylomirabilis limnetica', in a deep stratified lake.</title>
        <authorList>
            <person name="Graf J.S."/>
            <person name="Mayr M.J."/>
            <person name="Marchant H.K."/>
            <person name="Tienken D."/>
            <person name="Hach P.F."/>
            <person name="Brand A."/>
            <person name="Schubert C.J."/>
            <person name="Kuypers M.M."/>
            <person name="Milucka J."/>
        </authorList>
    </citation>
    <scope>NUCLEOTIDE SEQUENCE [LARGE SCALE GENOMIC DNA]</scope>
    <source>
        <strain evidence="12">Zug</strain>
    </source>
</reference>
<dbReference type="GO" id="GO:0046872">
    <property type="term" value="F:metal ion binding"/>
    <property type="evidence" value="ECO:0007669"/>
    <property type="project" value="UniProtKB-KW"/>
</dbReference>
<keyword evidence="4" id="KW-0548">Nucleotidyltransferase</keyword>
<dbReference type="OrthoDB" id="9809668at2"/>
<keyword evidence="12" id="KW-1185">Reference proteome</keyword>
<evidence type="ECO:0000256" key="5">
    <source>
        <dbReference type="ARBA" id="ARBA00022723"/>
    </source>
</evidence>
<keyword evidence="6" id="KW-0547">Nucleotide-binding</keyword>
<name>A0A2T4TVR0_9BACT</name>
<organism evidence="11 12">
    <name type="scientific">Candidatus Methylomirabilis limnetica</name>
    <dbReference type="NCBI Taxonomy" id="2033718"/>
    <lineage>
        <taxon>Bacteria</taxon>
        <taxon>Candidatus Methylomirabilota</taxon>
        <taxon>Candidatus Methylomirabilia</taxon>
        <taxon>Candidatus Methylomirabilales</taxon>
        <taxon>Candidatus Methylomirabilaceae</taxon>
        <taxon>Candidatus Methylomirabilis</taxon>
    </lineage>
</organism>
<dbReference type="SUPFAM" id="SSF81301">
    <property type="entry name" value="Nucleotidyltransferase"/>
    <property type="match status" value="1"/>
</dbReference>
<evidence type="ECO:0000256" key="8">
    <source>
        <dbReference type="ARBA" id="ARBA00022842"/>
    </source>
</evidence>
<dbReference type="CDD" id="cd05403">
    <property type="entry name" value="NT_KNTase_like"/>
    <property type="match status" value="1"/>
</dbReference>
<dbReference type="Proteomes" id="UP000241436">
    <property type="component" value="Unassembled WGS sequence"/>
</dbReference>
<keyword evidence="5" id="KW-0479">Metal-binding</keyword>
<keyword evidence="3 11" id="KW-0808">Transferase</keyword>
<evidence type="ECO:0000313" key="11">
    <source>
        <dbReference type="EMBL" id="PTL35200.1"/>
    </source>
</evidence>
<dbReference type="AlphaFoldDB" id="A0A2T4TVR0"/>
<dbReference type="PANTHER" id="PTHR33571">
    <property type="entry name" value="SSL8005 PROTEIN"/>
    <property type="match status" value="1"/>
</dbReference>
<dbReference type="Gene3D" id="3.30.460.10">
    <property type="entry name" value="Beta Polymerase, domain 2"/>
    <property type="match status" value="1"/>
</dbReference>
<evidence type="ECO:0000256" key="1">
    <source>
        <dbReference type="ARBA" id="ARBA00001946"/>
    </source>
</evidence>
<dbReference type="InterPro" id="IPR002934">
    <property type="entry name" value="Polymerase_NTP_transf_dom"/>
</dbReference>
<comment type="caution">
    <text evidence="11">The sequence shown here is derived from an EMBL/GenBank/DDBJ whole genome shotgun (WGS) entry which is preliminary data.</text>
</comment>
<evidence type="ECO:0000259" key="10">
    <source>
        <dbReference type="Pfam" id="PF01909"/>
    </source>
</evidence>
<reference evidence="11 12" key="1">
    <citation type="submission" date="2017-09" db="EMBL/GenBank/DDBJ databases">
        <title>Bloom of a denitrifying methanotroph, Candidatus Methylomirabilis limnetica, in a deep stratified lake.</title>
        <authorList>
            <person name="Graf J.S."/>
            <person name="Marchant H.K."/>
            <person name="Tienken D."/>
            <person name="Hach P.F."/>
            <person name="Brand A."/>
            <person name="Schubert C.J."/>
            <person name="Kuypers M.M."/>
            <person name="Milucka J."/>
        </authorList>
    </citation>
    <scope>NUCLEOTIDE SEQUENCE [LARGE SCALE GENOMIC DNA]</scope>
    <source>
        <strain evidence="11 12">Zug</strain>
    </source>
</reference>
<evidence type="ECO:0000256" key="6">
    <source>
        <dbReference type="ARBA" id="ARBA00022741"/>
    </source>
</evidence>
<dbReference type="EMBL" id="NVQC01000028">
    <property type="protein sequence ID" value="PTL35200.1"/>
    <property type="molecule type" value="Genomic_DNA"/>
</dbReference>
<dbReference type="Pfam" id="PF01909">
    <property type="entry name" value="NTP_transf_2"/>
    <property type="match status" value="1"/>
</dbReference>
<dbReference type="GO" id="GO:0016779">
    <property type="term" value="F:nucleotidyltransferase activity"/>
    <property type="evidence" value="ECO:0007669"/>
    <property type="project" value="UniProtKB-KW"/>
</dbReference>
<evidence type="ECO:0000256" key="7">
    <source>
        <dbReference type="ARBA" id="ARBA00022840"/>
    </source>
</evidence>
<gene>
    <name evidence="11" type="ORF">CLG94_10875</name>
</gene>
<dbReference type="GO" id="GO:0005524">
    <property type="term" value="F:ATP binding"/>
    <property type="evidence" value="ECO:0007669"/>
    <property type="project" value="UniProtKB-KW"/>
</dbReference>
<evidence type="ECO:0000256" key="2">
    <source>
        <dbReference type="ARBA" id="ARBA00022649"/>
    </source>
</evidence>
<comment type="cofactor">
    <cofactor evidence="1">
        <name>Mg(2+)</name>
        <dbReference type="ChEBI" id="CHEBI:18420"/>
    </cofactor>
</comment>
<accession>A0A2T4TVR0</accession>
<comment type="similarity">
    <text evidence="9">Belongs to the MntA antitoxin family.</text>
</comment>
<dbReference type="InterPro" id="IPR052038">
    <property type="entry name" value="Type-VII_TA_antitoxin"/>
</dbReference>
<proteinExistence type="inferred from homology"/>
<protein>
    <submittedName>
        <fullName evidence="11">Nucleotidyltransferase</fullName>
    </submittedName>
</protein>